<sequence length="24" mass="2765">MGGEKLEVGIYIILTSHEWESILF</sequence>
<proteinExistence type="predicted"/>
<dbReference type="AlphaFoldDB" id="A0A485M4Q9"/>
<name>A0A485M4Q9_9ZZZZ</name>
<reference evidence="1" key="1">
    <citation type="submission" date="2019-03" db="EMBL/GenBank/DDBJ databases">
        <authorList>
            <person name="Hao L."/>
        </authorList>
    </citation>
    <scope>NUCLEOTIDE SEQUENCE</scope>
</reference>
<accession>A0A485M4Q9</accession>
<organism evidence="1">
    <name type="scientific">anaerobic digester metagenome</name>
    <dbReference type="NCBI Taxonomy" id="1263854"/>
    <lineage>
        <taxon>unclassified sequences</taxon>
        <taxon>metagenomes</taxon>
        <taxon>ecological metagenomes</taxon>
    </lineage>
</organism>
<evidence type="ECO:0000313" key="1">
    <source>
        <dbReference type="EMBL" id="VFU14013.1"/>
    </source>
</evidence>
<protein>
    <submittedName>
        <fullName evidence="1">Uncharacterized protein</fullName>
    </submittedName>
</protein>
<gene>
    <name evidence="1" type="ORF">SCFA_2390006</name>
</gene>
<dbReference type="EMBL" id="CAADRN010000156">
    <property type="protein sequence ID" value="VFU14013.1"/>
    <property type="molecule type" value="Genomic_DNA"/>
</dbReference>